<dbReference type="RefSeq" id="WP_236427077.1">
    <property type="nucleotide sequence ID" value="NZ_CAWQUS010000104.1"/>
</dbReference>
<dbReference type="Proteomes" id="UP000814010">
    <property type="component" value="Unassembled WGS sequence"/>
</dbReference>
<accession>A0A9Q4FIQ4</accession>
<evidence type="ECO:0000313" key="2">
    <source>
        <dbReference type="Proteomes" id="UP000814010"/>
    </source>
</evidence>
<name>A0A9Q4FIQ4_PSESX</name>
<evidence type="ECO:0000313" key="1">
    <source>
        <dbReference type="EMBL" id="MCF5631746.1"/>
    </source>
</evidence>
<gene>
    <name evidence="1" type="ORF">GIV53_21105</name>
</gene>
<dbReference type="EMBL" id="WKAE01000305">
    <property type="protein sequence ID" value="MCF5631746.1"/>
    <property type="molecule type" value="Genomic_DNA"/>
</dbReference>
<organism evidence="1 2">
    <name type="scientific">Pseudomonas syringae</name>
    <dbReference type="NCBI Taxonomy" id="317"/>
    <lineage>
        <taxon>Bacteria</taxon>
        <taxon>Pseudomonadati</taxon>
        <taxon>Pseudomonadota</taxon>
        <taxon>Gammaproteobacteria</taxon>
        <taxon>Pseudomonadales</taxon>
        <taxon>Pseudomonadaceae</taxon>
        <taxon>Pseudomonas</taxon>
    </lineage>
</organism>
<protein>
    <submittedName>
        <fullName evidence="1">Uncharacterized protein</fullName>
    </submittedName>
</protein>
<comment type="caution">
    <text evidence="1">The sequence shown here is derived from an EMBL/GenBank/DDBJ whole genome shotgun (WGS) entry which is preliminary data.</text>
</comment>
<proteinExistence type="predicted"/>
<dbReference type="AlphaFoldDB" id="A0A9Q4FIQ4"/>
<reference evidence="1" key="1">
    <citation type="submission" date="2019-11" db="EMBL/GenBank/DDBJ databases">
        <title>Epiphytic Pseudomonas syringae from cherry orchards.</title>
        <authorList>
            <person name="Hulin M.T."/>
        </authorList>
    </citation>
    <scope>NUCLEOTIDE SEQUENCE</scope>
    <source>
        <strain evidence="1">PA-2-5E</strain>
    </source>
</reference>
<sequence length="309" mass="35263">MSGYGINNLLVEYFRHVALTEHGAVWTHHTTAIISYRTWLSSIWEGIGNGRGQPMPVMFETRSNLEKWACQNNHSLTPICFTNKKKPNAYILLGDDDAINWYRGTFFLWVKANWKGYRKAFEIWLDQNRSGDSLEYLHDCAIETYKSAINLIKAGVIFKKRTPQEVKKIINLIAAQILLHEKNLNFDASNISGEELFAPFDYTLDGDHVVNKSSLKDLSDAWVLMAPVHADANRGFGCRVERNYPRYKQGTGVLELDPSMAFKLFASFMPTNPKELEEAMGFVGRQMGPLGELDDVIEEMYIQMKSHLA</sequence>